<dbReference type="GO" id="GO:0042744">
    <property type="term" value="P:hydrogen peroxide catabolic process"/>
    <property type="evidence" value="ECO:0007669"/>
    <property type="project" value="TreeGrafter"/>
</dbReference>
<evidence type="ECO:0000256" key="2">
    <source>
        <dbReference type="ARBA" id="ARBA00023002"/>
    </source>
</evidence>
<evidence type="ECO:0000313" key="8">
    <source>
        <dbReference type="Proteomes" id="UP000011922"/>
    </source>
</evidence>
<dbReference type="GO" id="GO:0045454">
    <property type="term" value="P:cell redox homeostasis"/>
    <property type="evidence" value="ECO:0007669"/>
    <property type="project" value="TreeGrafter"/>
</dbReference>
<evidence type="ECO:0000256" key="3">
    <source>
        <dbReference type="ARBA" id="ARBA00032824"/>
    </source>
</evidence>
<evidence type="ECO:0000256" key="5">
    <source>
        <dbReference type="SAM" id="MobiDB-lite"/>
    </source>
</evidence>
<comment type="function">
    <text evidence="4">Thiol-specific peroxidase that catalyzes the reduction of hydrogen peroxide and organic hydroperoxides to water and alcohols, respectively. Plays a role in cell protection against oxidative stress by detoxifying peroxides.</text>
</comment>
<dbReference type="PANTHER" id="PTHR10681:SF128">
    <property type="entry name" value="THIOREDOXIN-DEPENDENT PEROXIDE REDUCTASE, MITOCHONDRIAL"/>
    <property type="match status" value="1"/>
</dbReference>
<dbReference type="GO" id="GO:0033554">
    <property type="term" value="P:cellular response to stress"/>
    <property type="evidence" value="ECO:0007669"/>
    <property type="project" value="TreeGrafter"/>
</dbReference>
<gene>
    <name evidence="7" type="ORF">PCS_02261</name>
</gene>
<dbReference type="Proteomes" id="UP000011922">
    <property type="component" value="Unassembled WGS sequence"/>
</dbReference>
<evidence type="ECO:0000256" key="1">
    <source>
        <dbReference type="ARBA" id="ARBA00009796"/>
    </source>
</evidence>
<evidence type="ECO:0000313" key="7">
    <source>
        <dbReference type="EMBL" id="EMG36941.1"/>
    </source>
</evidence>
<feature type="domain" description="Alkyl hydroperoxide reductase subunit C/ Thiol specific antioxidant" evidence="6">
    <location>
        <begin position="77"/>
        <end position="119"/>
    </location>
</feature>
<comment type="similarity">
    <text evidence="1">Belongs to the peroxiredoxin family. AhpC/Prx1 subfamily.</text>
</comment>
<feature type="region of interest" description="Disordered" evidence="5">
    <location>
        <begin position="31"/>
        <end position="71"/>
    </location>
</feature>
<reference evidence="7 8" key="1">
    <citation type="journal article" date="2013" name="Genome Announc.">
        <title>Draft Genome Sequence for Desulfovibrio africanus Strain PCS.</title>
        <authorList>
            <person name="Brown S.D."/>
            <person name="Utturkar S.M."/>
            <person name="Arkin A.P."/>
            <person name="Deutschbauer A.M."/>
            <person name="Elias D.A."/>
            <person name="Hazen T.C."/>
            <person name="Chakraborty R."/>
        </authorList>
    </citation>
    <scope>NUCLEOTIDE SEQUENCE [LARGE SCALE GENOMIC DNA]</scope>
    <source>
        <strain evidence="7 8">PCS</strain>
    </source>
</reference>
<comment type="caution">
    <text evidence="7">The sequence shown here is derived from an EMBL/GenBank/DDBJ whole genome shotgun (WGS) entry which is preliminary data.</text>
</comment>
<sequence>MKRISILLTATLAVALLLGGGNLRLAMGQAKPPQKAGKESVSCIAPAKGPISSQGGPAQAGVANTPSDGPPVVQARVGKPAPDFEANAFHKGEFKNIKLSDYKGQWVVLCFYPGDFTFV</sequence>
<dbReference type="InterPro" id="IPR036249">
    <property type="entry name" value="Thioredoxin-like_sf"/>
</dbReference>
<dbReference type="GO" id="GO:0008379">
    <property type="term" value="F:thioredoxin peroxidase activity"/>
    <property type="evidence" value="ECO:0007669"/>
    <property type="project" value="TreeGrafter"/>
</dbReference>
<dbReference type="PANTHER" id="PTHR10681">
    <property type="entry name" value="THIOREDOXIN PEROXIDASE"/>
    <property type="match status" value="1"/>
</dbReference>
<evidence type="ECO:0000259" key="6">
    <source>
        <dbReference type="Pfam" id="PF00578"/>
    </source>
</evidence>
<dbReference type="Pfam" id="PF00578">
    <property type="entry name" value="AhpC-TSA"/>
    <property type="match status" value="1"/>
</dbReference>
<dbReference type="GO" id="GO:0005829">
    <property type="term" value="C:cytosol"/>
    <property type="evidence" value="ECO:0007669"/>
    <property type="project" value="TreeGrafter"/>
</dbReference>
<accession>M5Q0S1</accession>
<dbReference type="InterPro" id="IPR000866">
    <property type="entry name" value="AhpC/TSA"/>
</dbReference>
<evidence type="ECO:0000256" key="4">
    <source>
        <dbReference type="ARBA" id="ARBA00037420"/>
    </source>
</evidence>
<dbReference type="GO" id="GO:0006979">
    <property type="term" value="P:response to oxidative stress"/>
    <property type="evidence" value="ECO:0007669"/>
    <property type="project" value="TreeGrafter"/>
</dbReference>
<keyword evidence="2" id="KW-0560">Oxidoreductase</keyword>
<protein>
    <recommendedName>
        <fullName evidence="3">Thioredoxin peroxidase</fullName>
    </recommendedName>
</protein>
<dbReference type="EMBL" id="AOSV01000024">
    <property type="protein sequence ID" value="EMG36941.1"/>
    <property type="molecule type" value="Genomic_DNA"/>
</dbReference>
<dbReference type="InterPro" id="IPR050217">
    <property type="entry name" value="Peroxiredoxin"/>
</dbReference>
<dbReference type="AlphaFoldDB" id="M5Q0S1"/>
<feature type="compositionally biased region" description="Polar residues" evidence="5">
    <location>
        <begin position="51"/>
        <end position="67"/>
    </location>
</feature>
<name>M5Q0S1_DESAF</name>
<dbReference type="SUPFAM" id="SSF52833">
    <property type="entry name" value="Thioredoxin-like"/>
    <property type="match status" value="1"/>
</dbReference>
<dbReference type="PATRIC" id="fig|1262666.3.peg.2296"/>
<proteinExistence type="inferred from homology"/>
<organism evidence="7 8">
    <name type="scientific">Desulfocurvibacter africanus PCS</name>
    <dbReference type="NCBI Taxonomy" id="1262666"/>
    <lineage>
        <taxon>Bacteria</taxon>
        <taxon>Pseudomonadati</taxon>
        <taxon>Thermodesulfobacteriota</taxon>
        <taxon>Desulfovibrionia</taxon>
        <taxon>Desulfovibrionales</taxon>
        <taxon>Desulfovibrionaceae</taxon>
        <taxon>Desulfocurvibacter</taxon>
    </lineage>
</organism>
<dbReference type="Gene3D" id="3.40.30.10">
    <property type="entry name" value="Glutaredoxin"/>
    <property type="match status" value="1"/>
</dbReference>